<sequence length="354" mass="39158">MKKVYINSIASISPQKTFDSSEFLNEIIIHEDQVVFAVEPIYKDYIPPAAARRMAKGIKMGVVASKMALREAGLELVDAIITGTGMGCLRDSEKFLSGIIDNNEQFLTPTSFIQSTHNTVGGQIALELQCKGYNFTYVHGSNSFESALLDAKLQLELEEAENILIGGVDELADHTTKLNKIIHHIKDKKTSSHNLLDSKTIGTVFGEGANFFVLSNKKQATAYAEVVSVKIFNTLSESDVAETALSFLKENNLTVEAIDAIVLGRNGDVEFDGFYTKLSSSLFSNTPQICYKHLIGEFNTASPFGIWLASKILKTQNVPNVLKWNEKNTSSYNTILLYNQYRGENHSFTILKSC</sequence>
<dbReference type="GO" id="GO:0004315">
    <property type="term" value="F:3-oxoacyl-[acyl-carrier-protein] synthase activity"/>
    <property type="evidence" value="ECO:0007669"/>
    <property type="project" value="TreeGrafter"/>
</dbReference>
<dbReference type="GO" id="GO:0006633">
    <property type="term" value="P:fatty acid biosynthetic process"/>
    <property type="evidence" value="ECO:0007669"/>
    <property type="project" value="TreeGrafter"/>
</dbReference>
<dbReference type="InterPro" id="IPR016039">
    <property type="entry name" value="Thiolase-like"/>
</dbReference>
<name>A0A3D6BTU1_9FLAO</name>
<accession>A0A3D6BTU1</accession>
<reference evidence="3 4" key="1">
    <citation type="journal article" date="2018" name="Nat. Biotechnol.">
        <title>A standardized bacterial taxonomy based on genome phylogeny substantially revises the tree of life.</title>
        <authorList>
            <person name="Parks D.H."/>
            <person name="Chuvochina M."/>
            <person name="Waite D.W."/>
            <person name="Rinke C."/>
            <person name="Skarshewski A."/>
            <person name="Chaumeil P.A."/>
            <person name="Hugenholtz P."/>
        </authorList>
    </citation>
    <scope>NUCLEOTIDE SEQUENCE [LARGE SCALE GENOMIC DNA]</scope>
    <source>
        <strain evidence="3">UBA10227</strain>
    </source>
</reference>
<gene>
    <name evidence="3" type="ORF">DHV22_12700</name>
</gene>
<dbReference type="Gene3D" id="3.40.47.10">
    <property type="match status" value="1"/>
</dbReference>
<dbReference type="SUPFAM" id="SSF53901">
    <property type="entry name" value="Thiolase-like"/>
    <property type="match status" value="2"/>
</dbReference>
<evidence type="ECO:0000313" key="3">
    <source>
        <dbReference type="EMBL" id="HCY82388.1"/>
    </source>
</evidence>
<protein>
    <submittedName>
        <fullName evidence="3">3-oxoacyl-ACP synthase</fullName>
    </submittedName>
</protein>
<feature type="domain" description="Beta-ketoacyl synthase-like N-terminal" evidence="2">
    <location>
        <begin position="46"/>
        <end position="220"/>
    </location>
</feature>
<dbReference type="InterPro" id="IPR014030">
    <property type="entry name" value="Ketoacyl_synth_N"/>
</dbReference>
<organism evidence="3 4">
    <name type="scientific">Xanthomarina gelatinilytica</name>
    <dbReference type="NCBI Taxonomy" id="1137281"/>
    <lineage>
        <taxon>Bacteria</taxon>
        <taxon>Pseudomonadati</taxon>
        <taxon>Bacteroidota</taxon>
        <taxon>Flavobacteriia</taxon>
        <taxon>Flavobacteriales</taxon>
        <taxon>Flavobacteriaceae</taxon>
        <taxon>Xanthomarina</taxon>
    </lineage>
</organism>
<evidence type="ECO:0000259" key="2">
    <source>
        <dbReference type="Pfam" id="PF00109"/>
    </source>
</evidence>
<comment type="caution">
    <text evidence="3">The sequence shown here is derived from an EMBL/GenBank/DDBJ whole genome shotgun (WGS) entry which is preliminary data.</text>
</comment>
<evidence type="ECO:0000313" key="4">
    <source>
        <dbReference type="Proteomes" id="UP000263268"/>
    </source>
</evidence>
<dbReference type="Proteomes" id="UP000263268">
    <property type="component" value="Unassembled WGS sequence"/>
</dbReference>
<dbReference type="AlphaFoldDB" id="A0A3D6BTU1"/>
<dbReference type="PANTHER" id="PTHR11712">
    <property type="entry name" value="POLYKETIDE SYNTHASE-RELATED"/>
    <property type="match status" value="1"/>
</dbReference>
<evidence type="ECO:0000256" key="1">
    <source>
        <dbReference type="ARBA" id="ARBA00022679"/>
    </source>
</evidence>
<dbReference type="InterPro" id="IPR000794">
    <property type="entry name" value="Beta-ketoacyl_synthase"/>
</dbReference>
<proteinExistence type="predicted"/>
<dbReference type="PANTHER" id="PTHR11712:SF336">
    <property type="entry name" value="3-OXOACYL-[ACYL-CARRIER-PROTEIN] SYNTHASE, MITOCHONDRIAL"/>
    <property type="match status" value="1"/>
</dbReference>
<keyword evidence="1" id="KW-0808">Transferase</keyword>
<dbReference type="EMBL" id="DPRK01000201">
    <property type="protein sequence ID" value="HCY82388.1"/>
    <property type="molecule type" value="Genomic_DNA"/>
</dbReference>
<dbReference type="GO" id="GO:0005829">
    <property type="term" value="C:cytosol"/>
    <property type="evidence" value="ECO:0007669"/>
    <property type="project" value="TreeGrafter"/>
</dbReference>
<dbReference type="Pfam" id="PF00109">
    <property type="entry name" value="ketoacyl-synt"/>
    <property type="match status" value="1"/>
</dbReference>